<dbReference type="PROSITE" id="PS00420">
    <property type="entry name" value="SRCR_1"/>
    <property type="match status" value="4"/>
</dbReference>
<feature type="domain" description="SRCR" evidence="10">
    <location>
        <begin position="43"/>
        <end position="143"/>
    </location>
</feature>
<dbReference type="GO" id="GO:0016020">
    <property type="term" value="C:membrane"/>
    <property type="evidence" value="ECO:0007669"/>
    <property type="project" value="InterPro"/>
</dbReference>
<dbReference type="AlphaFoldDB" id="A0A7L3B3Z2"/>
<dbReference type="SUPFAM" id="SSF56487">
    <property type="entry name" value="SRCR-like"/>
    <property type="match status" value="5"/>
</dbReference>
<evidence type="ECO:0000256" key="9">
    <source>
        <dbReference type="PROSITE-ProRule" id="PRU00196"/>
    </source>
</evidence>
<dbReference type="Proteomes" id="UP000536260">
    <property type="component" value="Unassembled WGS sequence"/>
</dbReference>
<evidence type="ECO:0000256" key="7">
    <source>
        <dbReference type="ARBA" id="ARBA00064153"/>
    </source>
</evidence>
<feature type="disulfide bond" evidence="9">
    <location>
        <begin position="112"/>
        <end position="122"/>
    </location>
</feature>
<comment type="subunit">
    <text evidence="7">Interacts with LGALS1 and laminin.</text>
</comment>
<evidence type="ECO:0000313" key="12">
    <source>
        <dbReference type="Proteomes" id="UP000536260"/>
    </source>
</evidence>
<feature type="disulfide bond" evidence="9">
    <location>
        <begin position="287"/>
        <end position="351"/>
    </location>
</feature>
<feature type="disulfide bond" evidence="9">
    <location>
        <begin position="331"/>
        <end position="341"/>
    </location>
</feature>
<gene>
    <name evidence="11" type="primary">Dmbt1_2</name>
    <name evidence="11" type="ORF">SYRPAR_R00011</name>
</gene>
<dbReference type="SMART" id="SM00202">
    <property type="entry name" value="SR"/>
    <property type="match status" value="4"/>
</dbReference>
<feature type="disulfide bond" evidence="9">
    <location>
        <begin position="410"/>
        <end position="471"/>
    </location>
</feature>
<feature type="non-terminal residue" evidence="11">
    <location>
        <position position="475"/>
    </location>
</feature>
<feature type="disulfide bond" evidence="9">
    <location>
        <begin position="177"/>
        <end position="241"/>
    </location>
</feature>
<accession>A0A7L3B3Z2</accession>
<sequence length="475" mass="49710">SCLGTEATLAECPVKPWGQHACNHVEDAGVVCSGNARHTVPLLRLVGGLSECAGRVEVFYNNEWGTVCDDNWDLSDAAVVCRQLGCGVALSAPGSARFGWGAGPIWLDDVNCRGHESDVSNCRAKMWGVHNCHHGEDAGVVCAAGNSTSSDLRLVDGPHRCAGRVEVLHAGQWGTVCDDGWDLTDAAVVCRQLGCGRVEAAPVQARFGTATGHIWLDDVACTGGEEALSQCRARPWGQTNCHHGEDAGVVCSDVGATNASTIRLVDGPHRCAGRVEVLHAGQWGTVCDDSWDLKDAAVVCRQLGCGGAVAAHGRARFGQGTGHIWLDDTSCSGSEDNVAQCPARPWGQSNCNHGEDAGVVCSDVGATNASTIRLANGPHRCAGRVEILHNQRWGTVCDDGWDLSDAAVVCRELGCGRAVAAPGGASFGKGLDVIWLDRVTCSGTENTLEECRARPWGLNGCSHQEDAGVVCSGDA</sequence>
<feature type="disulfide bond" evidence="9">
    <location>
        <begin position="81"/>
        <end position="142"/>
    </location>
</feature>
<feature type="disulfide bond" evidence="9">
    <location>
        <begin position="221"/>
        <end position="231"/>
    </location>
</feature>
<organism evidence="11 12">
    <name type="scientific">Syrrhaptes paradoxus</name>
    <name type="common">Pallas's sandgrouse</name>
    <dbReference type="NCBI Taxonomy" id="302527"/>
    <lineage>
        <taxon>Eukaryota</taxon>
        <taxon>Metazoa</taxon>
        <taxon>Chordata</taxon>
        <taxon>Craniata</taxon>
        <taxon>Vertebrata</taxon>
        <taxon>Euteleostomi</taxon>
        <taxon>Archelosauria</taxon>
        <taxon>Archosauria</taxon>
        <taxon>Dinosauria</taxon>
        <taxon>Saurischia</taxon>
        <taxon>Theropoda</taxon>
        <taxon>Coelurosauria</taxon>
        <taxon>Aves</taxon>
        <taxon>Neognathae</taxon>
        <taxon>Neoaves</taxon>
        <taxon>Columbimorphae</taxon>
        <taxon>Pterocliformes</taxon>
        <taxon>Pteroclidae</taxon>
        <taxon>Syrrhaptes</taxon>
    </lineage>
</organism>
<feature type="non-terminal residue" evidence="11">
    <location>
        <position position="1"/>
    </location>
</feature>
<feature type="domain" description="SRCR" evidence="10">
    <location>
        <begin position="152"/>
        <end position="252"/>
    </location>
</feature>
<keyword evidence="4" id="KW-0675">Receptor</keyword>
<feature type="disulfide bond" evidence="9">
    <location>
        <begin position="300"/>
        <end position="361"/>
    </location>
</feature>
<comment type="caution">
    <text evidence="11">The sequence shown here is derived from an EMBL/GenBank/DDBJ whole genome shotgun (WGS) entry which is preliminary data.</text>
</comment>
<feature type="disulfide bond" evidence="9">
    <location>
        <begin position="441"/>
        <end position="451"/>
    </location>
</feature>
<evidence type="ECO:0000256" key="2">
    <source>
        <dbReference type="ARBA" id="ARBA00022737"/>
    </source>
</evidence>
<protein>
    <recommendedName>
        <fullName evidence="8">Soluble scavenger receptor cysteine-rich domain-containing protein SSC5D</fullName>
    </recommendedName>
</protein>
<evidence type="ECO:0000256" key="3">
    <source>
        <dbReference type="ARBA" id="ARBA00023157"/>
    </source>
</evidence>
<comment type="caution">
    <text evidence="9">Lacks conserved residue(s) required for the propagation of feature annotation.</text>
</comment>
<dbReference type="InterPro" id="IPR036772">
    <property type="entry name" value="SRCR-like_dom_sf"/>
</dbReference>
<keyword evidence="12" id="KW-1185">Reference proteome</keyword>
<keyword evidence="3 9" id="KW-1015">Disulfide bond</keyword>
<evidence type="ECO:0000259" key="10">
    <source>
        <dbReference type="PROSITE" id="PS50287"/>
    </source>
</evidence>
<name>A0A7L3B3Z2_9AVES</name>
<feature type="disulfide bond" evidence="9">
    <location>
        <begin position="190"/>
        <end position="251"/>
    </location>
</feature>
<evidence type="ECO:0000256" key="5">
    <source>
        <dbReference type="ARBA" id="ARBA00023180"/>
    </source>
</evidence>
<dbReference type="Gene3D" id="3.10.250.10">
    <property type="entry name" value="SRCR-like domain"/>
    <property type="match status" value="5"/>
</dbReference>
<evidence type="ECO:0000256" key="8">
    <source>
        <dbReference type="ARBA" id="ARBA00069168"/>
    </source>
</evidence>
<dbReference type="FunFam" id="3.10.250.10:FF:000007">
    <property type="entry name" value="Soluble scavenger receptor cysteine-rich domain-containing protein SSC5D"/>
    <property type="match status" value="3"/>
</dbReference>
<dbReference type="PANTHER" id="PTHR19331">
    <property type="entry name" value="SCAVENGER RECEPTOR DOMAIN-CONTAINING"/>
    <property type="match status" value="1"/>
</dbReference>
<dbReference type="FunFam" id="3.10.250.10:FF:000006">
    <property type="entry name" value="neurotrypsin isoform X2"/>
    <property type="match status" value="1"/>
</dbReference>
<comment type="function">
    <text evidence="6">Binds to extracellular matrix proteins. Binds to pathogen-associated molecular patterns (PAMPs) present on the cell walls of Gram-positive and Gram-negative bacteria and fungi, behaving as a pattern recognition receptor (PRR). Induces bacterial and fungal aggregation and subsequent inhibition of PAMP-induced cytokine release. Does not possess intrinsic bactericidal activity. May play a role in the innate defense and homeostasis of certain epithelial surfaces.</text>
</comment>
<feature type="disulfide bond" evidence="9">
    <location>
        <begin position="397"/>
        <end position="461"/>
    </location>
</feature>
<feature type="domain" description="SRCR" evidence="10">
    <location>
        <begin position="1"/>
        <end position="33"/>
    </location>
</feature>
<feature type="domain" description="SRCR" evidence="10">
    <location>
        <begin position="372"/>
        <end position="472"/>
    </location>
</feature>
<keyword evidence="5" id="KW-0325">Glycoprotein</keyword>
<dbReference type="PROSITE" id="PS50287">
    <property type="entry name" value="SRCR_2"/>
    <property type="match status" value="5"/>
</dbReference>
<dbReference type="EMBL" id="VZTO01021165">
    <property type="protein sequence ID" value="NXT27101.1"/>
    <property type="molecule type" value="Genomic_DNA"/>
</dbReference>
<evidence type="ECO:0000256" key="1">
    <source>
        <dbReference type="ARBA" id="ARBA00022729"/>
    </source>
</evidence>
<dbReference type="PANTHER" id="PTHR19331:SF487">
    <property type="entry name" value="SOLUBLE SCAVENGER RECEPTOR CYSTEINE-RICH DOMAIN-CONTAINING PROTEIN SSC5D"/>
    <property type="match status" value="1"/>
</dbReference>
<proteinExistence type="predicted"/>
<evidence type="ECO:0000256" key="6">
    <source>
        <dbReference type="ARBA" id="ARBA00058074"/>
    </source>
</evidence>
<reference evidence="11 12" key="1">
    <citation type="submission" date="2019-09" db="EMBL/GenBank/DDBJ databases">
        <title>Bird 10,000 Genomes (B10K) Project - Family phase.</title>
        <authorList>
            <person name="Zhang G."/>
        </authorList>
    </citation>
    <scope>NUCLEOTIDE SEQUENCE [LARGE SCALE GENOMIC DNA]</scope>
    <source>
        <strain evidence="11">B10K-DU-003-42</strain>
        <tissue evidence="11">Mixed tissue sample</tissue>
    </source>
</reference>
<dbReference type="Pfam" id="PF00530">
    <property type="entry name" value="SRCR"/>
    <property type="match status" value="5"/>
</dbReference>
<feature type="disulfide bond" evidence="9">
    <location>
        <begin position="2"/>
        <end position="12"/>
    </location>
</feature>
<keyword evidence="2" id="KW-0677">Repeat</keyword>
<feature type="disulfide bond" evidence="9">
    <location>
        <begin position="68"/>
        <end position="132"/>
    </location>
</feature>
<feature type="domain" description="SRCR" evidence="10">
    <location>
        <begin position="262"/>
        <end position="362"/>
    </location>
</feature>
<dbReference type="InterPro" id="IPR001190">
    <property type="entry name" value="SRCR"/>
</dbReference>
<evidence type="ECO:0000256" key="4">
    <source>
        <dbReference type="ARBA" id="ARBA00023170"/>
    </source>
</evidence>
<dbReference type="PRINTS" id="PR00258">
    <property type="entry name" value="SPERACTRCPTR"/>
</dbReference>
<keyword evidence="1" id="KW-0732">Signal</keyword>
<evidence type="ECO:0000313" key="11">
    <source>
        <dbReference type="EMBL" id="NXT27101.1"/>
    </source>
</evidence>